<keyword evidence="2 4" id="KW-0732">Signal</keyword>
<evidence type="ECO:0000256" key="2">
    <source>
        <dbReference type="ARBA" id="ARBA00022729"/>
    </source>
</evidence>
<proteinExistence type="inferred from homology"/>
<reference evidence="5 6" key="1">
    <citation type="submission" date="2024-01" db="EMBL/GenBank/DDBJ databases">
        <title>A telomere-to-telomere, gap-free genome of sweet tea (Lithocarpus litseifolius).</title>
        <authorList>
            <person name="Zhou J."/>
        </authorList>
    </citation>
    <scope>NUCLEOTIDE SEQUENCE [LARGE SCALE GENOMIC DNA]</scope>
    <source>
        <strain evidence="5">Zhou-2022a</strain>
        <tissue evidence="5">Leaf</tissue>
    </source>
</reference>
<organism evidence="5 6">
    <name type="scientific">Lithocarpus litseifolius</name>
    <dbReference type="NCBI Taxonomy" id="425828"/>
    <lineage>
        <taxon>Eukaryota</taxon>
        <taxon>Viridiplantae</taxon>
        <taxon>Streptophyta</taxon>
        <taxon>Embryophyta</taxon>
        <taxon>Tracheophyta</taxon>
        <taxon>Spermatophyta</taxon>
        <taxon>Magnoliopsida</taxon>
        <taxon>eudicotyledons</taxon>
        <taxon>Gunneridae</taxon>
        <taxon>Pentapetalae</taxon>
        <taxon>rosids</taxon>
        <taxon>fabids</taxon>
        <taxon>Fagales</taxon>
        <taxon>Fagaceae</taxon>
        <taxon>Lithocarpus</taxon>
    </lineage>
</organism>
<comment type="caution">
    <text evidence="5">The sequence shown here is derived from an EMBL/GenBank/DDBJ whole genome shotgun (WGS) entry which is preliminary data.</text>
</comment>
<evidence type="ECO:0000313" key="6">
    <source>
        <dbReference type="Proteomes" id="UP001459277"/>
    </source>
</evidence>
<keyword evidence="6" id="KW-1185">Reference proteome</keyword>
<gene>
    <name evidence="5" type="ORF">SO802_014534</name>
</gene>
<evidence type="ECO:0008006" key="7">
    <source>
        <dbReference type="Google" id="ProtNLM"/>
    </source>
</evidence>
<feature type="region of interest" description="Disordered" evidence="3">
    <location>
        <begin position="161"/>
        <end position="199"/>
    </location>
</feature>
<evidence type="ECO:0000256" key="1">
    <source>
        <dbReference type="ARBA" id="ARBA00006010"/>
    </source>
</evidence>
<dbReference type="PANTHER" id="PTHR33227">
    <property type="entry name" value="STIGMA-SPECIFIC STIG1-LIKE PROTEIN 3"/>
    <property type="match status" value="1"/>
</dbReference>
<sequence>MMHLVNFEIAISLFLWLLLHVMVEGNSIPKVVQHNVTAGSLSSSPWLKKIMNQKQDPRSPGCGNRPWICRQGEPRPGMRCCQNRCVDVFSDVNNCGLCGIRCPFTWQCCRGLCADTNINPYNCGKCGNKCPFGVLCFYGMCGYAQAFPPLPFPRPPSRLPFPFPPKLSRPQPRPRPPFLLPPKPPKPQPWHPPHPPTMQ</sequence>
<dbReference type="PANTHER" id="PTHR33227:SF48">
    <property type="entry name" value="STIGMA-SPECIFIC STIG1-LIKE PROTEIN 4"/>
    <property type="match status" value="1"/>
</dbReference>
<dbReference type="EMBL" id="JAZDWU010000005">
    <property type="protein sequence ID" value="KAL0000753.1"/>
    <property type="molecule type" value="Genomic_DNA"/>
</dbReference>
<dbReference type="Proteomes" id="UP001459277">
    <property type="component" value="Unassembled WGS sequence"/>
</dbReference>
<comment type="similarity">
    <text evidence="1">Belongs to the STIG1 family.</text>
</comment>
<name>A0AAW2CR84_9ROSI</name>
<protein>
    <recommendedName>
        <fullName evidence="7">Stigma-specific Stig1 family protein</fullName>
    </recommendedName>
</protein>
<feature type="chain" id="PRO_5043418987" description="Stigma-specific Stig1 family protein" evidence="4">
    <location>
        <begin position="26"/>
        <end position="199"/>
    </location>
</feature>
<evidence type="ECO:0000313" key="5">
    <source>
        <dbReference type="EMBL" id="KAL0000753.1"/>
    </source>
</evidence>
<dbReference type="Pfam" id="PF04885">
    <property type="entry name" value="Stig1"/>
    <property type="match status" value="1"/>
</dbReference>
<feature type="signal peptide" evidence="4">
    <location>
        <begin position="1"/>
        <end position="25"/>
    </location>
</feature>
<accession>A0AAW2CR84</accession>
<evidence type="ECO:0000256" key="3">
    <source>
        <dbReference type="SAM" id="MobiDB-lite"/>
    </source>
</evidence>
<dbReference type="AlphaFoldDB" id="A0AAW2CR84"/>
<dbReference type="InterPro" id="IPR006969">
    <property type="entry name" value="Stig-like"/>
</dbReference>
<evidence type="ECO:0000256" key="4">
    <source>
        <dbReference type="SAM" id="SignalP"/>
    </source>
</evidence>